<evidence type="ECO:0000256" key="2">
    <source>
        <dbReference type="ARBA" id="ARBA00022670"/>
    </source>
</evidence>
<reference evidence="7 8" key="1">
    <citation type="submission" date="2019-11" db="EMBL/GenBank/DDBJ databases">
        <title>Bacillus lacus genome.</title>
        <authorList>
            <person name="Allen C.J."/>
            <person name="Newman J.D."/>
        </authorList>
    </citation>
    <scope>NUCLEOTIDE SEQUENCE [LARGE SCALE GENOMIC DNA]</scope>
    <source>
        <strain evidence="7 8">KCTC 33946</strain>
    </source>
</reference>
<keyword evidence="3" id="KW-0378">Hydrolase</keyword>
<dbReference type="AlphaFoldDB" id="A0A7X2IZ20"/>
<dbReference type="Pfam" id="PF00877">
    <property type="entry name" value="NLPC_P60"/>
    <property type="match status" value="1"/>
</dbReference>
<dbReference type="RefSeq" id="WP_154307420.1">
    <property type="nucleotide sequence ID" value="NZ_WKKI01000013.1"/>
</dbReference>
<dbReference type="EMBL" id="WKKI01000013">
    <property type="protein sequence ID" value="MRX72269.1"/>
    <property type="molecule type" value="Genomic_DNA"/>
</dbReference>
<gene>
    <name evidence="7" type="ORF">GJU40_08905</name>
</gene>
<keyword evidence="5" id="KW-0732">Signal</keyword>
<protein>
    <submittedName>
        <fullName evidence="7">NlpC/P60 family protein</fullName>
    </submittedName>
</protein>
<dbReference type="InterPro" id="IPR000064">
    <property type="entry name" value="NLP_P60_dom"/>
</dbReference>
<evidence type="ECO:0000256" key="1">
    <source>
        <dbReference type="ARBA" id="ARBA00007074"/>
    </source>
</evidence>
<dbReference type="InterPro" id="IPR051202">
    <property type="entry name" value="Peptidase_C40"/>
</dbReference>
<evidence type="ECO:0000256" key="4">
    <source>
        <dbReference type="ARBA" id="ARBA00022807"/>
    </source>
</evidence>
<accession>A0A7X2IZ20</accession>
<keyword evidence="2" id="KW-0645">Protease</keyword>
<dbReference type="Proteomes" id="UP000448867">
    <property type="component" value="Unassembled WGS sequence"/>
</dbReference>
<comment type="caution">
    <text evidence="7">The sequence shown here is derived from an EMBL/GenBank/DDBJ whole genome shotgun (WGS) entry which is preliminary data.</text>
</comment>
<dbReference type="GO" id="GO:0006508">
    <property type="term" value="P:proteolysis"/>
    <property type="evidence" value="ECO:0007669"/>
    <property type="project" value="UniProtKB-KW"/>
</dbReference>
<proteinExistence type="inferred from homology"/>
<name>A0A7X2IZ20_9BACI</name>
<feature type="domain" description="NlpC/P60" evidence="6">
    <location>
        <begin position="29"/>
        <end position="151"/>
    </location>
</feature>
<evidence type="ECO:0000313" key="8">
    <source>
        <dbReference type="Proteomes" id="UP000448867"/>
    </source>
</evidence>
<feature type="chain" id="PRO_5030888409" evidence="5">
    <location>
        <begin position="27"/>
        <end position="151"/>
    </location>
</feature>
<sequence>MKKIGVLLTFIVFLFSNSLVINSAEASSGAKVDKFVTESKKHVKTPYKYGGTTPKGFDCSGFVGYSYKKSVGSALPRTASDMYKKGKTVSKSQLKKGDLVFFSTNRKGVSHVGIYVGNNQFIHASSSKGVTVDKMSNSYWKTKYVGAKRTI</sequence>
<dbReference type="PROSITE" id="PS51935">
    <property type="entry name" value="NLPC_P60"/>
    <property type="match status" value="1"/>
</dbReference>
<dbReference type="OrthoDB" id="9813368at2"/>
<organism evidence="7 8">
    <name type="scientific">Metabacillus lacus</name>
    <dbReference type="NCBI Taxonomy" id="1983721"/>
    <lineage>
        <taxon>Bacteria</taxon>
        <taxon>Bacillati</taxon>
        <taxon>Bacillota</taxon>
        <taxon>Bacilli</taxon>
        <taxon>Bacillales</taxon>
        <taxon>Bacillaceae</taxon>
        <taxon>Metabacillus</taxon>
    </lineage>
</organism>
<dbReference type="PANTHER" id="PTHR47053">
    <property type="entry name" value="MUREIN DD-ENDOPEPTIDASE MEPH-RELATED"/>
    <property type="match status" value="1"/>
</dbReference>
<dbReference type="Gene3D" id="3.90.1720.10">
    <property type="entry name" value="endopeptidase domain like (from Nostoc punctiforme)"/>
    <property type="match status" value="1"/>
</dbReference>
<evidence type="ECO:0000256" key="5">
    <source>
        <dbReference type="SAM" id="SignalP"/>
    </source>
</evidence>
<keyword evidence="4" id="KW-0788">Thiol protease</keyword>
<comment type="similarity">
    <text evidence="1">Belongs to the peptidase C40 family.</text>
</comment>
<feature type="signal peptide" evidence="5">
    <location>
        <begin position="1"/>
        <end position="26"/>
    </location>
</feature>
<evidence type="ECO:0000259" key="6">
    <source>
        <dbReference type="PROSITE" id="PS51935"/>
    </source>
</evidence>
<evidence type="ECO:0000313" key="7">
    <source>
        <dbReference type="EMBL" id="MRX72269.1"/>
    </source>
</evidence>
<keyword evidence="8" id="KW-1185">Reference proteome</keyword>
<evidence type="ECO:0000256" key="3">
    <source>
        <dbReference type="ARBA" id="ARBA00022801"/>
    </source>
</evidence>
<dbReference type="SUPFAM" id="SSF54001">
    <property type="entry name" value="Cysteine proteinases"/>
    <property type="match status" value="1"/>
</dbReference>
<dbReference type="PANTHER" id="PTHR47053:SF1">
    <property type="entry name" value="MUREIN DD-ENDOPEPTIDASE MEPH-RELATED"/>
    <property type="match status" value="1"/>
</dbReference>
<dbReference type="InterPro" id="IPR038765">
    <property type="entry name" value="Papain-like_cys_pep_sf"/>
</dbReference>
<dbReference type="GO" id="GO:0008234">
    <property type="term" value="F:cysteine-type peptidase activity"/>
    <property type="evidence" value="ECO:0007669"/>
    <property type="project" value="UniProtKB-KW"/>
</dbReference>